<proteinExistence type="predicted"/>
<protein>
    <submittedName>
        <fullName evidence="1">Uncharacterized protein</fullName>
    </submittedName>
</protein>
<sequence>MGKFLEDERGAEQEFVRSFTDLSNQIHHWAVHKGFWTEGQHRNDGEMIAQMIHKVRDLIQP</sequence>
<reference evidence="1" key="1">
    <citation type="submission" date="2019-12" db="EMBL/GenBank/DDBJ databases">
        <title>High-Quality draft genome sequences of three cyanobacteria isolated from the limestone walls of the Old Cathedral of Coimbra.</title>
        <authorList>
            <person name="Tiago I."/>
            <person name="Soares F."/>
            <person name="Portugal A."/>
        </authorList>
    </citation>
    <scope>NUCLEOTIDE SEQUENCE [LARGE SCALE GENOMIC DNA]</scope>
    <source>
        <strain evidence="1">C</strain>
    </source>
</reference>
<keyword evidence="2" id="KW-1185">Reference proteome</keyword>
<accession>A0A8K2A118</accession>
<evidence type="ECO:0000313" key="2">
    <source>
        <dbReference type="Proteomes" id="UP000607397"/>
    </source>
</evidence>
<dbReference type="EMBL" id="WVIC01000034">
    <property type="protein sequence ID" value="NCJ07827.1"/>
    <property type="molecule type" value="Genomic_DNA"/>
</dbReference>
<organism evidence="1 2">
    <name type="scientific">Petrachloros mirabilis ULC683</name>
    <dbReference type="NCBI Taxonomy" id="2781853"/>
    <lineage>
        <taxon>Bacteria</taxon>
        <taxon>Bacillati</taxon>
        <taxon>Cyanobacteriota</taxon>
        <taxon>Cyanophyceae</taxon>
        <taxon>Synechococcales</taxon>
        <taxon>Petrachlorosaceae</taxon>
        <taxon>Petrachloros</taxon>
        <taxon>Petrachloros mirabilis</taxon>
    </lineage>
</organism>
<gene>
    <name evidence="1" type="ORF">GS597_15185</name>
</gene>
<name>A0A8K2A118_9CYAN</name>
<dbReference type="AlphaFoldDB" id="A0A8K2A118"/>
<evidence type="ECO:0000313" key="1">
    <source>
        <dbReference type="EMBL" id="NCJ07827.1"/>
    </source>
</evidence>
<dbReference type="Proteomes" id="UP000607397">
    <property type="component" value="Unassembled WGS sequence"/>
</dbReference>
<dbReference type="RefSeq" id="WP_161826307.1">
    <property type="nucleotide sequence ID" value="NZ_WVIC01000034.1"/>
</dbReference>
<comment type="caution">
    <text evidence="1">The sequence shown here is derived from an EMBL/GenBank/DDBJ whole genome shotgun (WGS) entry which is preliminary data.</text>
</comment>